<dbReference type="InterPro" id="IPR006140">
    <property type="entry name" value="D-isomer_DH_NAD-bd"/>
</dbReference>
<dbReference type="PANTHER" id="PTHR42789:SF1">
    <property type="entry name" value="D-ISOMER SPECIFIC 2-HYDROXYACID DEHYDROGENASE FAMILY PROTEIN (AFU_ORTHOLOGUE AFUA_6G10090)"/>
    <property type="match status" value="1"/>
</dbReference>
<keyword evidence="2 4" id="KW-0560">Oxidoreductase</keyword>
<dbReference type="Proteomes" id="UP000316806">
    <property type="component" value="Chromosome"/>
</dbReference>
<comment type="similarity">
    <text evidence="1 4">Belongs to the D-isomer specific 2-hydroxyacid dehydrogenase family.</text>
</comment>
<feature type="domain" description="D-isomer specific 2-hydroxyacid dehydrogenase NAD-binding" evidence="6">
    <location>
        <begin position="129"/>
        <end position="307"/>
    </location>
</feature>
<evidence type="ECO:0000313" key="8">
    <source>
        <dbReference type="Proteomes" id="UP000316806"/>
    </source>
</evidence>
<dbReference type="EMBL" id="CP040916">
    <property type="protein sequence ID" value="QDQ15090.1"/>
    <property type="molecule type" value="Genomic_DNA"/>
</dbReference>
<evidence type="ECO:0000256" key="2">
    <source>
        <dbReference type="ARBA" id="ARBA00023002"/>
    </source>
</evidence>
<dbReference type="Pfam" id="PF00389">
    <property type="entry name" value="2-Hacid_dh"/>
    <property type="match status" value="1"/>
</dbReference>
<evidence type="ECO:0000256" key="3">
    <source>
        <dbReference type="ARBA" id="ARBA00023027"/>
    </source>
</evidence>
<proteinExistence type="inferred from homology"/>
<dbReference type="PROSITE" id="PS00671">
    <property type="entry name" value="D_2_HYDROXYACID_DH_3"/>
    <property type="match status" value="1"/>
</dbReference>
<dbReference type="Gene3D" id="3.40.50.720">
    <property type="entry name" value="NAD(P)-binding Rossmann-like Domain"/>
    <property type="match status" value="2"/>
</dbReference>
<dbReference type="AlphaFoldDB" id="A0A516RHF4"/>
<evidence type="ECO:0000259" key="6">
    <source>
        <dbReference type="Pfam" id="PF02826"/>
    </source>
</evidence>
<reference evidence="7 8" key="1">
    <citation type="journal article" date="2019" name="J. Ind. Microbiol. Biotechnol.">
        <title>The complete genomic sequence of Streptomyces spectabilis NRRL-2792 and identification of secondary metabolite biosynthetic gene clusters.</title>
        <authorList>
            <person name="Sinha A."/>
            <person name="Phillips-Salemka S."/>
            <person name="Niraula T.A."/>
            <person name="Short K.A."/>
            <person name="Niraula N.P."/>
        </authorList>
    </citation>
    <scope>NUCLEOTIDE SEQUENCE [LARGE SCALE GENOMIC DNA]</scope>
    <source>
        <strain evidence="7 8">NRRL 2792</strain>
    </source>
</reference>
<dbReference type="GO" id="GO:0051287">
    <property type="term" value="F:NAD binding"/>
    <property type="evidence" value="ECO:0007669"/>
    <property type="project" value="InterPro"/>
</dbReference>
<dbReference type="GO" id="GO:0006564">
    <property type="term" value="P:L-serine biosynthetic process"/>
    <property type="evidence" value="ECO:0007669"/>
    <property type="project" value="UniProtKB-ARBA"/>
</dbReference>
<dbReference type="SUPFAM" id="SSF51735">
    <property type="entry name" value="NAD(P)-binding Rossmann-fold domains"/>
    <property type="match status" value="1"/>
</dbReference>
<dbReference type="InterPro" id="IPR006139">
    <property type="entry name" value="D-isomer_2_OHA_DH_cat_dom"/>
</dbReference>
<dbReference type="GO" id="GO:0047545">
    <property type="term" value="F:(S)-2-hydroxyglutarate dehydrogenase activity"/>
    <property type="evidence" value="ECO:0007669"/>
    <property type="project" value="UniProtKB-ARBA"/>
</dbReference>
<dbReference type="GO" id="GO:0004617">
    <property type="term" value="F:phosphoglycerate dehydrogenase activity"/>
    <property type="evidence" value="ECO:0007669"/>
    <property type="project" value="UniProtKB-ARBA"/>
</dbReference>
<feature type="domain" description="D-isomer specific 2-hydroxyacid dehydrogenase catalytic" evidence="5">
    <location>
        <begin position="54"/>
        <end position="339"/>
    </location>
</feature>
<gene>
    <name evidence="7" type="ORF">FH965_34830</name>
</gene>
<dbReference type="InterPro" id="IPR050857">
    <property type="entry name" value="D-2-hydroxyacid_DH"/>
</dbReference>
<dbReference type="Pfam" id="PF02826">
    <property type="entry name" value="2-Hacid_dh_C"/>
    <property type="match status" value="1"/>
</dbReference>
<protein>
    <submittedName>
        <fullName evidence="7">Hydroxyacid dehydrogenase</fullName>
    </submittedName>
</protein>
<accession>A0A516RHF4</accession>
<evidence type="ECO:0000313" key="7">
    <source>
        <dbReference type="EMBL" id="QDQ15090.1"/>
    </source>
</evidence>
<sequence>MSTTVLAAGDHFVLPRLLTAELRKATGAALDVRELTLPWPHTPFGPVGEVVEASGTEDELIEALQGAEVCVTQLAPLTERVLAACPDLKLVCVSRGGPVNANLDAATRHGVAVCYAPGRNAVATAEHTLTLLLAAARGVGDTHADLRRGVWRGDYYDYDTCGIEIEGATVGLVGYGAIGSRVARILAAMGAHVLVHDPYVDAESLRGVAEPVGLDELLSRSRIVSLHARVTEETTGMIGAAQLARMPRGSVLVNCARGALLDYDAVCDALDSGGLAGAGFDVYPEEPVPADSRLLRTPGIVMTPHIAGGSQEVAHKAARIVAAEVGRYLRGEPLAHCANPQAAPRR</sequence>
<dbReference type="InterPro" id="IPR036291">
    <property type="entry name" value="NAD(P)-bd_dom_sf"/>
</dbReference>
<dbReference type="RefSeq" id="WP_144322293.1">
    <property type="nucleotide sequence ID" value="NZ_CP040916.1"/>
</dbReference>
<dbReference type="SUPFAM" id="SSF52283">
    <property type="entry name" value="Formate/glycerate dehydrogenase catalytic domain-like"/>
    <property type="match status" value="1"/>
</dbReference>
<dbReference type="PANTHER" id="PTHR42789">
    <property type="entry name" value="D-ISOMER SPECIFIC 2-HYDROXYACID DEHYDROGENASE FAMILY PROTEIN (AFU_ORTHOLOGUE AFUA_6G10090)"/>
    <property type="match status" value="1"/>
</dbReference>
<organism evidence="7 8">
    <name type="scientific">Streptomyces spectabilis</name>
    <dbReference type="NCBI Taxonomy" id="68270"/>
    <lineage>
        <taxon>Bacteria</taxon>
        <taxon>Bacillati</taxon>
        <taxon>Actinomycetota</taxon>
        <taxon>Actinomycetes</taxon>
        <taxon>Kitasatosporales</taxon>
        <taxon>Streptomycetaceae</taxon>
        <taxon>Streptomyces</taxon>
    </lineage>
</organism>
<keyword evidence="3" id="KW-0520">NAD</keyword>
<dbReference type="InterPro" id="IPR029753">
    <property type="entry name" value="D-isomer_DH_CS"/>
</dbReference>
<evidence type="ECO:0000259" key="5">
    <source>
        <dbReference type="Pfam" id="PF00389"/>
    </source>
</evidence>
<evidence type="ECO:0000256" key="1">
    <source>
        <dbReference type="ARBA" id="ARBA00005854"/>
    </source>
</evidence>
<name>A0A516RHF4_STRST</name>
<dbReference type="FunFam" id="3.40.50.720:FF:000041">
    <property type="entry name" value="D-3-phosphoglycerate dehydrogenase"/>
    <property type="match status" value="1"/>
</dbReference>
<evidence type="ECO:0000256" key="4">
    <source>
        <dbReference type="RuleBase" id="RU003719"/>
    </source>
</evidence>
<dbReference type="CDD" id="cd12171">
    <property type="entry name" value="2-Hacid_dh_10"/>
    <property type="match status" value="1"/>
</dbReference>